<name>A0A2H3DGY7_ARMGA</name>
<dbReference type="SUPFAM" id="SSF51735">
    <property type="entry name" value="NAD(P)-binding Rossmann-fold domains"/>
    <property type="match status" value="1"/>
</dbReference>
<dbReference type="AlphaFoldDB" id="A0A2H3DGY7"/>
<keyword evidence="5" id="KW-1185">Reference proteome</keyword>
<evidence type="ECO:0000256" key="2">
    <source>
        <dbReference type="ARBA" id="ARBA00022857"/>
    </source>
</evidence>
<dbReference type="InterPro" id="IPR036291">
    <property type="entry name" value="NAD(P)-bd_dom_sf"/>
</dbReference>
<evidence type="ECO:0000256" key="1">
    <source>
        <dbReference type="ARBA" id="ARBA00006328"/>
    </source>
</evidence>
<evidence type="ECO:0000313" key="5">
    <source>
        <dbReference type="Proteomes" id="UP000217790"/>
    </source>
</evidence>
<dbReference type="CDD" id="cd05251">
    <property type="entry name" value="NmrA_like_SDR_a"/>
    <property type="match status" value="1"/>
</dbReference>
<feature type="domain" description="NmrA-like" evidence="3">
    <location>
        <begin position="1"/>
        <end position="235"/>
    </location>
</feature>
<dbReference type="STRING" id="47427.A0A2H3DGY7"/>
<comment type="similarity">
    <text evidence="1">Belongs to the NmrA-type oxidoreductase family.</text>
</comment>
<proteinExistence type="inferred from homology"/>
<dbReference type="InterPro" id="IPR051164">
    <property type="entry name" value="NmrA-like_oxidored"/>
</dbReference>
<dbReference type="Gene3D" id="3.90.25.10">
    <property type="entry name" value="UDP-galactose 4-epimerase, domain 1"/>
    <property type="match status" value="1"/>
</dbReference>
<dbReference type="Pfam" id="PF05368">
    <property type="entry name" value="NmrA"/>
    <property type="match status" value="1"/>
</dbReference>
<dbReference type="InterPro" id="IPR008030">
    <property type="entry name" value="NmrA-like"/>
</dbReference>
<dbReference type="Proteomes" id="UP000217790">
    <property type="component" value="Unassembled WGS sequence"/>
</dbReference>
<reference evidence="5" key="1">
    <citation type="journal article" date="2017" name="Nat. Ecol. Evol.">
        <title>Genome expansion and lineage-specific genetic innovations in the forest pathogenic fungi Armillaria.</title>
        <authorList>
            <person name="Sipos G."/>
            <person name="Prasanna A.N."/>
            <person name="Walter M.C."/>
            <person name="O'Connor E."/>
            <person name="Balint B."/>
            <person name="Krizsan K."/>
            <person name="Kiss B."/>
            <person name="Hess J."/>
            <person name="Varga T."/>
            <person name="Slot J."/>
            <person name="Riley R."/>
            <person name="Boka B."/>
            <person name="Rigling D."/>
            <person name="Barry K."/>
            <person name="Lee J."/>
            <person name="Mihaltcheva S."/>
            <person name="LaButti K."/>
            <person name="Lipzen A."/>
            <person name="Waldron R."/>
            <person name="Moloney N.M."/>
            <person name="Sperisen C."/>
            <person name="Kredics L."/>
            <person name="Vagvoelgyi C."/>
            <person name="Patrignani A."/>
            <person name="Fitzpatrick D."/>
            <person name="Nagy I."/>
            <person name="Doyle S."/>
            <person name="Anderson J.B."/>
            <person name="Grigoriev I.V."/>
            <person name="Gueldener U."/>
            <person name="Muensterkoetter M."/>
            <person name="Nagy L.G."/>
        </authorList>
    </citation>
    <scope>NUCLEOTIDE SEQUENCE [LARGE SCALE GENOMIC DNA]</scope>
    <source>
        <strain evidence="5">Ar21-2</strain>
    </source>
</reference>
<protein>
    <submittedName>
        <fullName evidence="4">NmrA family protein</fullName>
    </submittedName>
</protein>
<gene>
    <name evidence="4" type="ORF">ARMGADRAFT_998028</name>
</gene>
<dbReference type="InParanoid" id="A0A2H3DGY7"/>
<dbReference type="PANTHER" id="PTHR42748">
    <property type="entry name" value="NITROGEN METABOLITE REPRESSION PROTEIN NMRA FAMILY MEMBER"/>
    <property type="match status" value="1"/>
</dbReference>
<evidence type="ECO:0000259" key="3">
    <source>
        <dbReference type="Pfam" id="PF05368"/>
    </source>
</evidence>
<sequence length="324" mass="36503">MSKLIAVTGATGQQGGSVVEYLLEYPETFTIRAITRNPESTSAKNLTAKCVEVVKADLSNLDEVISAFAGAWGVFAVTQFYEHGYDLEQLHGKNMVEAAKINDVKHFVWSTVEGREGECKAISWTSKARIEDLVVESGIPWTFVYIPMYYENFFTPFFPPSYDPEKGFSWSVPVPSEAPIYSMSVEDFGGWPSGWVVPAFREPEKYAGVKVKICVEYLSMRDIVQQFSEVTGEKAYLGLELDTTQFEATRYGDHPLAETLYLSWEFVLRSGPGSGVKSTEQTMRIHPNARTYRQWLKESQTMKDYVKKVKDEAVAKKGTSQVHL</sequence>
<dbReference type="PANTHER" id="PTHR42748:SF7">
    <property type="entry name" value="NMRA LIKE REDOX SENSOR 1-RELATED"/>
    <property type="match status" value="1"/>
</dbReference>
<dbReference type="GO" id="GO:0005634">
    <property type="term" value="C:nucleus"/>
    <property type="evidence" value="ECO:0007669"/>
    <property type="project" value="TreeGrafter"/>
</dbReference>
<dbReference type="Gene3D" id="3.40.50.720">
    <property type="entry name" value="NAD(P)-binding Rossmann-like Domain"/>
    <property type="match status" value="1"/>
</dbReference>
<keyword evidence="2" id="KW-0521">NADP</keyword>
<organism evidence="4 5">
    <name type="scientific">Armillaria gallica</name>
    <name type="common">Bulbous honey fungus</name>
    <name type="synonym">Armillaria bulbosa</name>
    <dbReference type="NCBI Taxonomy" id="47427"/>
    <lineage>
        <taxon>Eukaryota</taxon>
        <taxon>Fungi</taxon>
        <taxon>Dikarya</taxon>
        <taxon>Basidiomycota</taxon>
        <taxon>Agaricomycotina</taxon>
        <taxon>Agaricomycetes</taxon>
        <taxon>Agaricomycetidae</taxon>
        <taxon>Agaricales</taxon>
        <taxon>Marasmiineae</taxon>
        <taxon>Physalacriaceae</taxon>
        <taxon>Armillaria</taxon>
    </lineage>
</organism>
<dbReference type="OMA" id="WEAYDTH"/>
<accession>A0A2H3DGY7</accession>
<dbReference type="OrthoDB" id="419598at2759"/>
<dbReference type="EMBL" id="KZ293678">
    <property type="protein sequence ID" value="PBK87523.1"/>
    <property type="molecule type" value="Genomic_DNA"/>
</dbReference>
<evidence type="ECO:0000313" key="4">
    <source>
        <dbReference type="EMBL" id="PBK87523.1"/>
    </source>
</evidence>